<dbReference type="GO" id="GO:0030170">
    <property type="term" value="F:pyridoxal phosphate binding"/>
    <property type="evidence" value="ECO:0007669"/>
    <property type="project" value="InterPro"/>
</dbReference>
<dbReference type="EMBL" id="CP001739">
    <property type="protein sequence ID" value="ACZ09812.1"/>
    <property type="molecule type" value="Genomic_DNA"/>
</dbReference>
<sequence>MNYDFDKRIDRKDNNAVKWEKCNEKNLLPMWVADMDFETAPEILEAMQKKLDQKIFGYTSRPASYYESAVNWTKEIHGFDMKAEKLEHSPGVVPSLSMLIRLLTDPGDKVIVQTPVYPPFFRVVEKNNRKLLINNLIEENGIYTIDFQDFEEKAKDEKAKFFILCNPHNPVGRVWKKEELERLVDICLRNNVRILSDDIWRDLTYKGHKYTPISSLSKEAEDITITCFSATKTFNIAGLQGSFVYFPRHEEQQKFNSELEILGIRENTPFNLVAIETAFRKGKNWYYALLEYLEKNIDFTEEYIRKNLPEVSFRRPEGTYLLWLDFRKLNITKNQLEDLVKNKAGVILNSGCTFSEDCGLFQRINIACPRYLLEEGLERLTKIVKK</sequence>
<evidence type="ECO:0000259" key="6">
    <source>
        <dbReference type="Pfam" id="PF00155"/>
    </source>
</evidence>
<comment type="similarity">
    <text evidence="5">Belongs to the class-II pyridoxal-phosphate-dependent aminotransferase family. MalY/PatB cystathionine beta-lyase subfamily.</text>
</comment>
<dbReference type="HOGENOM" id="CLU_017584_15_0_0"/>
<dbReference type="NCBIfam" id="TIGR04350">
    <property type="entry name" value="C_S_lyase_PatB"/>
    <property type="match status" value="1"/>
</dbReference>
<dbReference type="CDD" id="cd00609">
    <property type="entry name" value="AAT_like"/>
    <property type="match status" value="1"/>
</dbReference>
<reference evidence="7 8" key="2">
    <citation type="journal article" date="2010" name="Stand. Genomic Sci.">
        <title>Complete genome sequence of Sebaldella termitidis type strain (NCTC 11300).</title>
        <authorList>
            <person name="Harmon-Smith M."/>
            <person name="Celia L."/>
            <person name="Chertkov O."/>
            <person name="Lapidus A."/>
            <person name="Copeland A."/>
            <person name="Glavina Del Rio T."/>
            <person name="Nolan M."/>
            <person name="Lucas S."/>
            <person name="Tice H."/>
            <person name="Cheng J.F."/>
            <person name="Han C."/>
            <person name="Detter J.C."/>
            <person name="Bruce D."/>
            <person name="Goodwin L."/>
            <person name="Pitluck S."/>
            <person name="Pati A."/>
            <person name="Liolios K."/>
            <person name="Ivanova N."/>
            <person name="Mavromatis K."/>
            <person name="Mikhailova N."/>
            <person name="Chen A."/>
            <person name="Palaniappan K."/>
            <person name="Land M."/>
            <person name="Hauser L."/>
            <person name="Chang Y.J."/>
            <person name="Jeffries C.D."/>
            <person name="Brettin T."/>
            <person name="Goker M."/>
            <person name="Beck B."/>
            <person name="Bristow J."/>
            <person name="Eisen J.A."/>
            <person name="Markowitz V."/>
            <person name="Hugenholtz P."/>
            <person name="Kyrpides N.C."/>
            <person name="Klenk H.P."/>
            <person name="Chen F."/>
        </authorList>
    </citation>
    <scope>NUCLEOTIDE SEQUENCE [LARGE SCALE GENOMIC DNA]</scope>
    <source>
        <strain evidence="8">ATCC 33386 / NCTC 11300</strain>
    </source>
</reference>
<dbReference type="STRING" id="526218.Sterm_2969"/>
<name>D1ANK8_SEBTE</name>
<dbReference type="eggNOG" id="COG1168">
    <property type="taxonomic scope" value="Bacteria"/>
</dbReference>
<proteinExistence type="inferred from homology"/>
<evidence type="ECO:0000256" key="4">
    <source>
        <dbReference type="ARBA" id="ARBA00023239"/>
    </source>
</evidence>
<comment type="cofactor">
    <cofactor evidence="1">
        <name>pyridoxal 5'-phosphate</name>
        <dbReference type="ChEBI" id="CHEBI:597326"/>
    </cofactor>
</comment>
<evidence type="ECO:0000256" key="3">
    <source>
        <dbReference type="ARBA" id="ARBA00022898"/>
    </source>
</evidence>
<evidence type="ECO:0000313" key="7">
    <source>
        <dbReference type="EMBL" id="ACZ09812.1"/>
    </source>
</evidence>
<keyword evidence="4" id="KW-0456">Lyase</keyword>
<dbReference type="Pfam" id="PF00155">
    <property type="entry name" value="Aminotran_1_2"/>
    <property type="match status" value="1"/>
</dbReference>
<dbReference type="Proteomes" id="UP000000845">
    <property type="component" value="Chromosome"/>
</dbReference>
<dbReference type="PANTHER" id="PTHR43525">
    <property type="entry name" value="PROTEIN MALY"/>
    <property type="match status" value="1"/>
</dbReference>
<evidence type="ECO:0000256" key="2">
    <source>
        <dbReference type="ARBA" id="ARBA00012224"/>
    </source>
</evidence>
<dbReference type="GO" id="GO:0008483">
    <property type="term" value="F:transaminase activity"/>
    <property type="evidence" value="ECO:0007669"/>
    <property type="project" value="UniProtKB-KW"/>
</dbReference>
<keyword evidence="7" id="KW-0808">Transferase</keyword>
<dbReference type="PANTHER" id="PTHR43525:SF1">
    <property type="entry name" value="PROTEIN MALY"/>
    <property type="match status" value="1"/>
</dbReference>
<evidence type="ECO:0000256" key="1">
    <source>
        <dbReference type="ARBA" id="ARBA00001933"/>
    </source>
</evidence>
<dbReference type="InterPro" id="IPR027619">
    <property type="entry name" value="C-S_lyase_PatB-like"/>
</dbReference>
<dbReference type="GO" id="GO:0047804">
    <property type="term" value="F:cysteine-S-conjugate beta-lyase activity"/>
    <property type="evidence" value="ECO:0007669"/>
    <property type="project" value="UniProtKB-EC"/>
</dbReference>
<dbReference type="KEGG" id="str:Sterm_2969"/>
<reference evidence="8" key="1">
    <citation type="submission" date="2009-09" db="EMBL/GenBank/DDBJ databases">
        <title>The complete chromosome of Sebaldella termitidis ATCC 33386.</title>
        <authorList>
            <consortium name="US DOE Joint Genome Institute (JGI-PGF)"/>
            <person name="Lucas S."/>
            <person name="Copeland A."/>
            <person name="Lapidus A."/>
            <person name="Glavina del Rio T."/>
            <person name="Dalin E."/>
            <person name="Tice H."/>
            <person name="Bruce D."/>
            <person name="Goodwin L."/>
            <person name="Pitluck S."/>
            <person name="Kyrpides N."/>
            <person name="Mavromatis K."/>
            <person name="Ivanova N."/>
            <person name="Mikhailova N."/>
            <person name="Sims D."/>
            <person name="Meincke L."/>
            <person name="Brettin T."/>
            <person name="Detter J.C."/>
            <person name="Han C."/>
            <person name="Larimer F."/>
            <person name="Land M."/>
            <person name="Hauser L."/>
            <person name="Markowitz V."/>
            <person name="Cheng J.F."/>
            <person name="Hugenholtz P."/>
            <person name="Woyke T."/>
            <person name="Wu D."/>
            <person name="Eisen J.A."/>
        </authorList>
    </citation>
    <scope>NUCLEOTIDE SEQUENCE [LARGE SCALE GENOMIC DNA]</scope>
    <source>
        <strain evidence="8">ATCC 33386 / NCTC 11300</strain>
    </source>
</reference>
<dbReference type="AlphaFoldDB" id="D1ANK8"/>
<dbReference type="InterPro" id="IPR051798">
    <property type="entry name" value="Class-II_PLP-Dep_Aminotrans"/>
</dbReference>
<evidence type="ECO:0000313" key="8">
    <source>
        <dbReference type="Proteomes" id="UP000000845"/>
    </source>
</evidence>
<keyword evidence="7" id="KW-0032">Aminotransferase</keyword>
<organism evidence="7 8">
    <name type="scientific">Sebaldella termitidis (strain ATCC 33386 / NCTC 11300)</name>
    <dbReference type="NCBI Taxonomy" id="526218"/>
    <lineage>
        <taxon>Bacteria</taxon>
        <taxon>Fusobacteriati</taxon>
        <taxon>Fusobacteriota</taxon>
        <taxon>Fusobacteriia</taxon>
        <taxon>Fusobacteriales</taxon>
        <taxon>Leptotrichiaceae</taxon>
        <taxon>Sebaldella</taxon>
    </lineage>
</organism>
<feature type="domain" description="Aminotransferase class I/classII large" evidence="6">
    <location>
        <begin position="33"/>
        <end position="380"/>
    </location>
</feature>
<dbReference type="Gene3D" id="3.90.1150.10">
    <property type="entry name" value="Aspartate Aminotransferase, domain 1"/>
    <property type="match status" value="1"/>
</dbReference>
<dbReference type="InterPro" id="IPR015424">
    <property type="entry name" value="PyrdxlP-dep_Trfase"/>
</dbReference>
<dbReference type="Gene3D" id="3.40.640.10">
    <property type="entry name" value="Type I PLP-dependent aspartate aminotransferase-like (Major domain)"/>
    <property type="match status" value="1"/>
</dbReference>
<protein>
    <recommendedName>
        <fullName evidence="2">cysteine-S-conjugate beta-lyase</fullName>
        <ecNumber evidence="2">4.4.1.13</ecNumber>
    </recommendedName>
</protein>
<dbReference type="InterPro" id="IPR004839">
    <property type="entry name" value="Aminotransferase_I/II_large"/>
</dbReference>
<keyword evidence="3" id="KW-0663">Pyridoxal phosphate</keyword>
<evidence type="ECO:0000256" key="5">
    <source>
        <dbReference type="ARBA" id="ARBA00037974"/>
    </source>
</evidence>
<dbReference type="RefSeq" id="WP_012862394.1">
    <property type="nucleotide sequence ID" value="NC_013517.1"/>
</dbReference>
<accession>D1ANK8</accession>
<dbReference type="SUPFAM" id="SSF53383">
    <property type="entry name" value="PLP-dependent transferases"/>
    <property type="match status" value="1"/>
</dbReference>
<dbReference type="InterPro" id="IPR015421">
    <property type="entry name" value="PyrdxlP-dep_Trfase_major"/>
</dbReference>
<dbReference type="EC" id="4.4.1.13" evidence="2"/>
<gene>
    <name evidence="7" type="ordered locus">Sterm_2969</name>
</gene>
<keyword evidence="8" id="KW-1185">Reference proteome</keyword>
<dbReference type="InterPro" id="IPR015422">
    <property type="entry name" value="PyrdxlP-dep_Trfase_small"/>
</dbReference>